<organism evidence="2">
    <name type="scientific">Rhizophora mucronata</name>
    <name type="common">Asiatic mangrove</name>
    <dbReference type="NCBI Taxonomy" id="61149"/>
    <lineage>
        <taxon>Eukaryota</taxon>
        <taxon>Viridiplantae</taxon>
        <taxon>Streptophyta</taxon>
        <taxon>Embryophyta</taxon>
        <taxon>Tracheophyta</taxon>
        <taxon>Spermatophyta</taxon>
        <taxon>Magnoliopsida</taxon>
        <taxon>eudicotyledons</taxon>
        <taxon>Gunneridae</taxon>
        <taxon>Pentapetalae</taxon>
        <taxon>rosids</taxon>
        <taxon>fabids</taxon>
        <taxon>Malpighiales</taxon>
        <taxon>Rhizophoraceae</taxon>
        <taxon>Rhizophora</taxon>
    </lineage>
</organism>
<name>A0A2P2NE62_RHIMU</name>
<feature type="region of interest" description="Disordered" evidence="1">
    <location>
        <begin position="1"/>
        <end position="21"/>
    </location>
</feature>
<accession>A0A2P2NE62</accession>
<sequence length="21" mass="2341">MTTGNIITTLQEYPKDQSGNE</sequence>
<protein>
    <submittedName>
        <fullName evidence="2">Uncharacterized protein</fullName>
    </submittedName>
</protein>
<dbReference type="EMBL" id="GGEC01060270">
    <property type="protein sequence ID" value="MBX40754.1"/>
    <property type="molecule type" value="Transcribed_RNA"/>
</dbReference>
<dbReference type="AlphaFoldDB" id="A0A2P2NE62"/>
<evidence type="ECO:0000313" key="2">
    <source>
        <dbReference type="EMBL" id="MBX40754.1"/>
    </source>
</evidence>
<reference evidence="2" key="1">
    <citation type="submission" date="2018-02" db="EMBL/GenBank/DDBJ databases">
        <title>Rhizophora mucronata_Transcriptome.</title>
        <authorList>
            <person name="Meera S.P."/>
            <person name="Sreeshan A."/>
            <person name="Augustine A."/>
        </authorList>
    </citation>
    <scope>NUCLEOTIDE SEQUENCE</scope>
    <source>
        <tissue evidence="2">Leaf</tissue>
    </source>
</reference>
<proteinExistence type="predicted"/>
<evidence type="ECO:0000256" key="1">
    <source>
        <dbReference type="SAM" id="MobiDB-lite"/>
    </source>
</evidence>